<dbReference type="EMBL" id="FQUQ01000006">
    <property type="protein sequence ID" value="SHG61138.1"/>
    <property type="molecule type" value="Genomic_DNA"/>
</dbReference>
<feature type="binding site" evidence="5 7">
    <location>
        <begin position="157"/>
        <end position="158"/>
    </location>
    <ligand>
        <name>substrate</name>
    </ligand>
</feature>
<feature type="site" description="Transition state stabilizer" evidence="5 8">
    <location>
        <position position="156"/>
    </location>
</feature>
<dbReference type="AlphaFoldDB" id="A0A1M5L7Z7"/>
<protein>
    <recommendedName>
        <fullName evidence="5 9">2,3-bisphosphoglycerate-dependent phosphoglycerate mutase</fullName>
        <shortName evidence="5">BPG-dependent PGAM</shortName>
        <shortName evidence="5">PGAM</shortName>
        <shortName evidence="5">Phosphoglyceromutase</shortName>
        <shortName evidence="5">dPGM</shortName>
        <ecNumber evidence="5 9">5.4.2.11</ecNumber>
    </recommendedName>
</protein>
<dbReference type="SUPFAM" id="SSF53254">
    <property type="entry name" value="Phosphoglycerate mutase-like"/>
    <property type="match status" value="1"/>
</dbReference>
<dbReference type="Pfam" id="PF00300">
    <property type="entry name" value="His_Phos_1"/>
    <property type="match status" value="1"/>
</dbReference>
<name>A0A1M5L7Z7_9SPHI</name>
<feature type="binding site" evidence="5 7">
    <location>
        <position position="97"/>
    </location>
    <ligand>
        <name>substrate</name>
    </ligand>
</feature>
<comment type="function">
    <text evidence="5 9">Catalyzes the interconversion of 2-phosphoglycerate and 3-phosphoglycerate.</text>
</comment>
<dbReference type="EC" id="5.4.2.11" evidence="5 9"/>
<dbReference type="Gene3D" id="3.40.50.1240">
    <property type="entry name" value="Phosphoglycerate mutase-like"/>
    <property type="match status" value="1"/>
</dbReference>
<evidence type="ECO:0000256" key="5">
    <source>
        <dbReference type="HAMAP-Rule" id="MF_01039"/>
    </source>
</evidence>
<feature type="binding site" evidence="5 7">
    <location>
        <begin position="86"/>
        <end position="89"/>
    </location>
    <ligand>
        <name>substrate</name>
    </ligand>
</feature>
<comment type="similarity">
    <text evidence="1 5">Belongs to the phosphoglycerate mutase family. BPG-dependent PGAM subfamily.</text>
</comment>
<dbReference type="InterPro" id="IPR005952">
    <property type="entry name" value="Phosphogly_mut1"/>
</dbReference>
<keyword evidence="4 5" id="KW-0413">Isomerase</keyword>
<evidence type="ECO:0000256" key="9">
    <source>
        <dbReference type="RuleBase" id="RU004512"/>
    </source>
</evidence>
<feature type="binding site" evidence="5 7">
    <location>
        <begin position="9"/>
        <end position="16"/>
    </location>
    <ligand>
        <name>substrate</name>
    </ligand>
</feature>
<dbReference type="HAMAP" id="MF_01039">
    <property type="entry name" value="PGAM_GpmA"/>
    <property type="match status" value="1"/>
</dbReference>
<sequence>MNAKLILIRHGQSQWNLENRFTGWQNVGLTEKGEEEAHLAGIQLKGEKIDIAFTSTLLRAQKTLDIILEELHFQSLTIMSNKALNERCYGELEGLDKAETALKYGEEQVLTWRRSYDVSPPGGESLKNTFDRVIPYFLNRILPLLEMGEHVLVVAHGNSLRSLIMFLEDLTPEQIQLTELPTGVPQIYDFSDEQLHSLRPKGDQFKVPDKKTTYDLRNLENKHDQFTD</sequence>
<dbReference type="OrthoDB" id="9782128at2"/>
<feature type="active site" description="Proton donor/acceptor" evidence="5 6">
    <location>
        <position position="86"/>
    </location>
</feature>
<feature type="active site" description="Tele-phosphohistidine intermediate" evidence="5 6">
    <location>
        <position position="10"/>
    </location>
</feature>
<feature type="binding site" evidence="5 7">
    <location>
        <begin position="113"/>
        <end position="114"/>
    </location>
    <ligand>
        <name>substrate</name>
    </ligand>
</feature>
<evidence type="ECO:0000256" key="4">
    <source>
        <dbReference type="ARBA" id="ARBA00023235"/>
    </source>
</evidence>
<evidence type="ECO:0000256" key="3">
    <source>
        <dbReference type="ARBA" id="ARBA00023152"/>
    </source>
</evidence>
<dbReference type="PANTHER" id="PTHR11931">
    <property type="entry name" value="PHOSPHOGLYCERATE MUTASE"/>
    <property type="match status" value="1"/>
</dbReference>
<evidence type="ECO:0000313" key="10">
    <source>
        <dbReference type="EMBL" id="SHG61138.1"/>
    </source>
</evidence>
<dbReference type="InterPro" id="IPR013078">
    <property type="entry name" value="His_Pase_superF_clade-1"/>
</dbReference>
<comment type="pathway">
    <text evidence="5 9">Carbohydrate degradation; glycolysis; pyruvate from D-glyceraldehyde 3-phosphate: step 3/5.</text>
</comment>
<gene>
    <name evidence="5" type="primary">gpmA</name>
    <name evidence="10" type="ORF">SAMN04488522_106249</name>
</gene>
<reference evidence="11" key="1">
    <citation type="submission" date="2016-11" db="EMBL/GenBank/DDBJ databases">
        <authorList>
            <person name="Varghese N."/>
            <person name="Submissions S."/>
        </authorList>
    </citation>
    <scope>NUCLEOTIDE SEQUENCE [LARGE SCALE GENOMIC DNA]</scope>
    <source>
        <strain evidence="11">DSM 16990</strain>
    </source>
</reference>
<dbReference type="SMART" id="SM00855">
    <property type="entry name" value="PGAM"/>
    <property type="match status" value="1"/>
</dbReference>
<evidence type="ECO:0000256" key="8">
    <source>
        <dbReference type="PIRSR" id="PIRSR613078-3"/>
    </source>
</evidence>
<dbReference type="InterPro" id="IPR029033">
    <property type="entry name" value="His_PPase_superfam"/>
</dbReference>
<dbReference type="InterPro" id="IPR001345">
    <property type="entry name" value="PG/BPGM_mutase_AS"/>
</dbReference>
<dbReference type="Proteomes" id="UP000184287">
    <property type="component" value="Unassembled WGS sequence"/>
</dbReference>
<proteinExistence type="inferred from homology"/>
<dbReference type="UniPathway" id="UPA00109">
    <property type="reaction ID" value="UER00186"/>
</dbReference>
<feature type="binding site" evidence="5 7">
    <location>
        <begin position="22"/>
        <end position="23"/>
    </location>
    <ligand>
        <name>substrate</name>
    </ligand>
</feature>
<dbReference type="PROSITE" id="PS00175">
    <property type="entry name" value="PG_MUTASE"/>
    <property type="match status" value="1"/>
</dbReference>
<evidence type="ECO:0000313" key="11">
    <source>
        <dbReference type="Proteomes" id="UP000184287"/>
    </source>
</evidence>
<dbReference type="GO" id="GO:0004619">
    <property type="term" value="F:phosphoglycerate mutase activity"/>
    <property type="evidence" value="ECO:0007669"/>
    <property type="project" value="UniProtKB-UniRule"/>
</dbReference>
<evidence type="ECO:0000256" key="2">
    <source>
        <dbReference type="ARBA" id="ARBA00022432"/>
    </source>
</evidence>
<keyword evidence="11" id="KW-1185">Reference proteome</keyword>
<keyword evidence="3 5" id="KW-0324">Glycolysis</keyword>
<evidence type="ECO:0000256" key="1">
    <source>
        <dbReference type="ARBA" id="ARBA00006717"/>
    </source>
</evidence>
<dbReference type="GO" id="GO:0006094">
    <property type="term" value="P:gluconeogenesis"/>
    <property type="evidence" value="ECO:0007669"/>
    <property type="project" value="UniProtKB-UniRule"/>
</dbReference>
<evidence type="ECO:0000256" key="6">
    <source>
        <dbReference type="PIRSR" id="PIRSR613078-1"/>
    </source>
</evidence>
<feature type="binding site" evidence="5 7">
    <location>
        <position position="59"/>
    </location>
    <ligand>
        <name>substrate</name>
    </ligand>
</feature>
<dbReference type="NCBIfam" id="TIGR01258">
    <property type="entry name" value="pgm_1"/>
    <property type="match status" value="1"/>
</dbReference>
<keyword evidence="2 5" id="KW-0312">Gluconeogenesis</keyword>
<accession>A0A1M5L7Z7</accession>
<dbReference type="CDD" id="cd07067">
    <property type="entry name" value="HP_PGM_like"/>
    <property type="match status" value="1"/>
</dbReference>
<comment type="catalytic activity">
    <reaction evidence="5 9">
        <text>(2R)-2-phosphoglycerate = (2R)-3-phosphoglycerate</text>
        <dbReference type="Rhea" id="RHEA:15901"/>
        <dbReference type="ChEBI" id="CHEBI:58272"/>
        <dbReference type="ChEBI" id="CHEBI:58289"/>
        <dbReference type="EC" id="5.4.2.11"/>
    </reaction>
</comment>
<organism evidence="10 11">
    <name type="scientific">Pedobacter caeni</name>
    <dbReference type="NCBI Taxonomy" id="288992"/>
    <lineage>
        <taxon>Bacteria</taxon>
        <taxon>Pseudomonadati</taxon>
        <taxon>Bacteroidota</taxon>
        <taxon>Sphingobacteriia</taxon>
        <taxon>Sphingobacteriales</taxon>
        <taxon>Sphingobacteriaceae</taxon>
        <taxon>Pedobacter</taxon>
    </lineage>
</organism>
<dbReference type="GO" id="GO:0006096">
    <property type="term" value="P:glycolytic process"/>
    <property type="evidence" value="ECO:0007669"/>
    <property type="project" value="UniProtKB-UniRule"/>
</dbReference>
<evidence type="ECO:0000256" key="7">
    <source>
        <dbReference type="PIRSR" id="PIRSR613078-2"/>
    </source>
</evidence>
<dbReference type="STRING" id="288992.SAMN04488522_106249"/>
<dbReference type="RefSeq" id="WP_073236359.1">
    <property type="nucleotide sequence ID" value="NZ_FQUQ01000006.1"/>
</dbReference>